<accession>X1EME2</accession>
<dbReference type="Gene3D" id="2.120.10.90">
    <property type="entry name" value="DNA gyrase/topoisomerase IV, subunit A, C-terminal"/>
    <property type="match status" value="1"/>
</dbReference>
<gene>
    <name evidence="1" type="ORF">S03H2_01670</name>
</gene>
<dbReference type="GO" id="GO:0003918">
    <property type="term" value="F:DNA topoisomerase type II (double strand cut, ATP-hydrolyzing) activity"/>
    <property type="evidence" value="ECO:0007669"/>
    <property type="project" value="TreeGrafter"/>
</dbReference>
<dbReference type="GO" id="GO:0009330">
    <property type="term" value="C:DNA topoisomerase type II (double strand cut, ATP-hydrolyzing) complex"/>
    <property type="evidence" value="ECO:0007669"/>
    <property type="project" value="TreeGrafter"/>
</dbReference>
<dbReference type="GO" id="GO:0006265">
    <property type="term" value="P:DNA topological change"/>
    <property type="evidence" value="ECO:0007669"/>
    <property type="project" value="InterPro"/>
</dbReference>
<dbReference type="InterPro" id="IPR006691">
    <property type="entry name" value="GyrA/parC_rep"/>
</dbReference>
<reference evidence="1" key="1">
    <citation type="journal article" date="2014" name="Front. Microbiol.">
        <title>High frequency of phylogenetically diverse reductive dehalogenase-homologous genes in deep subseafloor sedimentary metagenomes.</title>
        <authorList>
            <person name="Kawai M."/>
            <person name="Futagami T."/>
            <person name="Toyoda A."/>
            <person name="Takaki Y."/>
            <person name="Nishi S."/>
            <person name="Hori S."/>
            <person name="Arai W."/>
            <person name="Tsubouchi T."/>
            <person name="Morono Y."/>
            <person name="Uchiyama I."/>
            <person name="Ito T."/>
            <person name="Fujiyama A."/>
            <person name="Inagaki F."/>
            <person name="Takami H."/>
        </authorList>
    </citation>
    <scope>NUCLEOTIDE SEQUENCE</scope>
    <source>
        <strain evidence="1">Expedition CK06-06</strain>
    </source>
</reference>
<dbReference type="AlphaFoldDB" id="X1EME2"/>
<feature type="non-terminal residue" evidence="1">
    <location>
        <position position="1"/>
    </location>
</feature>
<dbReference type="GO" id="GO:0003677">
    <property type="term" value="F:DNA binding"/>
    <property type="evidence" value="ECO:0007669"/>
    <property type="project" value="InterPro"/>
</dbReference>
<sequence length="173" mass="19145">PDDELIGVKLAEDKEHVILTTKHGKSIRFSGDPIRSLGRISFGVKGMILKAEDYLINISLVPPDTDKYLLLVTEKGYAKRTVLKKFREFSNRGGQGLKSIKITKERGPVVDVKVVSEEDQLVLISQNGIVIRVPVKEIRHTGRCTQGVRVMNLAPEDKVASVALVSSENIDLN</sequence>
<dbReference type="SUPFAM" id="SSF101904">
    <property type="entry name" value="GyrA/ParC C-terminal domain-like"/>
    <property type="match status" value="1"/>
</dbReference>
<comment type="caution">
    <text evidence="1">The sequence shown here is derived from an EMBL/GenBank/DDBJ whole genome shotgun (WGS) entry which is preliminary data.</text>
</comment>
<name>X1EME2_9ZZZZ</name>
<dbReference type="Pfam" id="PF03989">
    <property type="entry name" value="DNA_gyraseA_C"/>
    <property type="match status" value="3"/>
</dbReference>
<dbReference type="InterPro" id="IPR035516">
    <property type="entry name" value="Gyrase/topoIV_suA_C"/>
</dbReference>
<dbReference type="GO" id="GO:0005737">
    <property type="term" value="C:cytoplasm"/>
    <property type="evidence" value="ECO:0007669"/>
    <property type="project" value="TreeGrafter"/>
</dbReference>
<dbReference type="EMBL" id="BARU01000506">
    <property type="protein sequence ID" value="GAH21495.1"/>
    <property type="molecule type" value="Genomic_DNA"/>
</dbReference>
<evidence type="ECO:0000313" key="1">
    <source>
        <dbReference type="EMBL" id="GAH21495.1"/>
    </source>
</evidence>
<dbReference type="InterPro" id="IPR050220">
    <property type="entry name" value="Type_II_DNA_Topoisomerases"/>
</dbReference>
<proteinExistence type="predicted"/>
<dbReference type="GO" id="GO:0005524">
    <property type="term" value="F:ATP binding"/>
    <property type="evidence" value="ECO:0007669"/>
    <property type="project" value="InterPro"/>
</dbReference>
<organism evidence="1">
    <name type="scientific">marine sediment metagenome</name>
    <dbReference type="NCBI Taxonomy" id="412755"/>
    <lineage>
        <taxon>unclassified sequences</taxon>
        <taxon>metagenomes</taxon>
        <taxon>ecological metagenomes</taxon>
    </lineage>
</organism>
<protein>
    <recommendedName>
        <fullName evidence="2">DNA gyrase subunit A</fullName>
    </recommendedName>
</protein>
<dbReference type="PANTHER" id="PTHR43493:SF5">
    <property type="entry name" value="DNA GYRASE SUBUNIT A, CHLOROPLASTIC_MITOCHONDRIAL"/>
    <property type="match status" value="1"/>
</dbReference>
<evidence type="ECO:0008006" key="2">
    <source>
        <dbReference type="Google" id="ProtNLM"/>
    </source>
</evidence>
<dbReference type="PANTHER" id="PTHR43493">
    <property type="entry name" value="DNA GYRASE/TOPOISOMERASE SUBUNIT A"/>
    <property type="match status" value="1"/>
</dbReference>